<keyword evidence="3" id="KW-1185">Reference proteome</keyword>
<dbReference type="SMART" id="SM00857">
    <property type="entry name" value="Resolvase"/>
    <property type="match status" value="1"/>
</dbReference>
<reference evidence="2 3" key="1">
    <citation type="submission" date="2017-01" db="EMBL/GenBank/DDBJ databases">
        <title>A new Hymenobacter.</title>
        <authorList>
            <person name="Liang Y."/>
            <person name="Feng F."/>
        </authorList>
    </citation>
    <scope>NUCLEOTIDE SEQUENCE [LARGE SCALE GENOMIC DNA]</scope>
    <source>
        <strain evidence="2">MIMBbqt21</strain>
    </source>
</reference>
<dbReference type="SUPFAM" id="SSF53041">
    <property type="entry name" value="Resolvase-like"/>
    <property type="match status" value="1"/>
</dbReference>
<dbReference type="InterPro" id="IPR006119">
    <property type="entry name" value="Resolv_N"/>
</dbReference>
<feature type="domain" description="Resolvase/invertase-type recombinase catalytic" evidence="1">
    <location>
        <begin position="1"/>
        <end position="118"/>
    </location>
</feature>
<sequence length="118" mass="13208">MEDLTQAGCTRIFQEKASGTRTHSPVLDELLAAVREDDIVVVNRLARLGRNTVHTIQFVEEFHRRGIHFRALVLSQRWGSSSKRADLHAKHSFIQHQARKDATVSLAMLLSASPGVLP</sequence>
<dbReference type="AlphaFoldDB" id="A0A243W534"/>
<gene>
    <name evidence="2" type="ORF">BXP70_28325</name>
</gene>
<organism evidence="2 3">
    <name type="scientific">Hymenobacter crusticola</name>
    <dbReference type="NCBI Taxonomy" id="1770526"/>
    <lineage>
        <taxon>Bacteria</taxon>
        <taxon>Pseudomonadati</taxon>
        <taxon>Bacteroidota</taxon>
        <taxon>Cytophagia</taxon>
        <taxon>Cytophagales</taxon>
        <taxon>Hymenobacteraceae</taxon>
        <taxon>Hymenobacter</taxon>
    </lineage>
</organism>
<dbReference type="CDD" id="cd03768">
    <property type="entry name" value="SR_ResInv"/>
    <property type="match status" value="1"/>
</dbReference>
<evidence type="ECO:0000313" key="3">
    <source>
        <dbReference type="Proteomes" id="UP000194873"/>
    </source>
</evidence>
<dbReference type="RefSeq" id="WP_086597477.1">
    <property type="nucleotide sequence ID" value="NZ_MTSE01000059.1"/>
</dbReference>
<dbReference type="InterPro" id="IPR036162">
    <property type="entry name" value="Resolvase-like_N_sf"/>
</dbReference>
<dbReference type="EMBL" id="MTSE01000059">
    <property type="protein sequence ID" value="OUJ67986.1"/>
    <property type="molecule type" value="Genomic_DNA"/>
</dbReference>
<dbReference type="GO" id="GO:0003677">
    <property type="term" value="F:DNA binding"/>
    <property type="evidence" value="ECO:0007669"/>
    <property type="project" value="InterPro"/>
</dbReference>
<evidence type="ECO:0000313" key="2">
    <source>
        <dbReference type="EMBL" id="OUJ67986.1"/>
    </source>
</evidence>
<accession>A0A243W534</accession>
<dbReference type="OrthoDB" id="9797501at2"/>
<dbReference type="Gene3D" id="3.40.50.1390">
    <property type="entry name" value="Resolvase, N-terminal catalytic domain"/>
    <property type="match status" value="1"/>
</dbReference>
<dbReference type="PROSITE" id="PS51736">
    <property type="entry name" value="RECOMBINASES_3"/>
    <property type="match status" value="1"/>
</dbReference>
<dbReference type="Pfam" id="PF00239">
    <property type="entry name" value="Resolvase"/>
    <property type="match status" value="1"/>
</dbReference>
<evidence type="ECO:0000259" key="1">
    <source>
        <dbReference type="PROSITE" id="PS51736"/>
    </source>
</evidence>
<dbReference type="Proteomes" id="UP000194873">
    <property type="component" value="Unassembled WGS sequence"/>
</dbReference>
<proteinExistence type="predicted"/>
<name>A0A243W534_9BACT</name>
<dbReference type="GO" id="GO:0000150">
    <property type="term" value="F:DNA strand exchange activity"/>
    <property type="evidence" value="ECO:0007669"/>
    <property type="project" value="InterPro"/>
</dbReference>
<comment type="caution">
    <text evidence="2">The sequence shown here is derived from an EMBL/GenBank/DDBJ whole genome shotgun (WGS) entry which is preliminary data.</text>
</comment>
<protein>
    <recommendedName>
        <fullName evidence="1">Resolvase/invertase-type recombinase catalytic domain-containing protein</fullName>
    </recommendedName>
</protein>